<dbReference type="SUPFAM" id="SSF52540">
    <property type="entry name" value="P-loop containing nucleoside triphosphate hydrolases"/>
    <property type="match status" value="1"/>
</dbReference>
<dbReference type="PATRIC" id="fig|543877.4.peg.1693"/>
<organism evidence="1 2">
    <name type="scientific">Pelagerythrobacter marensis</name>
    <dbReference type="NCBI Taxonomy" id="543877"/>
    <lineage>
        <taxon>Bacteria</taxon>
        <taxon>Pseudomonadati</taxon>
        <taxon>Pseudomonadota</taxon>
        <taxon>Alphaproteobacteria</taxon>
        <taxon>Sphingomonadales</taxon>
        <taxon>Erythrobacteraceae</taxon>
        <taxon>Pelagerythrobacter</taxon>
    </lineage>
</organism>
<evidence type="ECO:0000313" key="2">
    <source>
        <dbReference type="Proteomes" id="UP000037643"/>
    </source>
</evidence>
<dbReference type="Gene3D" id="3.40.50.300">
    <property type="entry name" value="P-loop containing nucleotide triphosphate hydrolases"/>
    <property type="match status" value="1"/>
</dbReference>
<dbReference type="AlphaFoldDB" id="A0A0G3XAV5"/>
<evidence type="ECO:0008006" key="3">
    <source>
        <dbReference type="Google" id="ProtNLM"/>
    </source>
</evidence>
<dbReference type="InterPro" id="IPR017026">
    <property type="entry name" value="ImuA"/>
</dbReference>
<dbReference type="STRING" id="543877.AM2010_1667"/>
<dbReference type="Proteomes" id="UP000037643">
    <property type="component" value="Chromosome"/>
</dbReference>
<name>A0A0G3XAV5_9SPHN</name>
<sequence>MPAPSPERVGGALGLGVPDVDRWLQGGLRRDGVHEFYAPPDGEGAGASAFALLVGRLICGADLPLIWLRKDRGSRRERPYAPGLAELGIDPDAVFLVGLRDLSDLLVATAESVRHGGAGAVILEIQGRARLLDLTASRRLALAAERSGTAVLLVRRSARPVASAAHTRWQVSAAPSPALPANAPGPPVFDLQLLRQRGGPEGLHVQLEWNREQAVFRTPIYGDPSAVPAGGMADRGRRRAA</sequence>
<dbReference type="KEGG" id="amx:AM2010_1667"/>
<reference evidence="1 2" key="1">
    <citation type="submission" date="2015-06" db="EMBL/GenBank/DDBJ databases">
        <authorList>
            <person name="Kim K.M."/>
        </authorList>
    </citation>
    <scope>NUCLEOTIDE SEQUENCE [LARGE SCALE GENOMIC DNA]</scope>
    <source>
        <strain evidence="1 2">KCTC 22370</strain>
    </source>
</reference>
<protein>
    <recommendedName>
        <fullName evidence="3">Protein ImuA</fullName>
    </recommendedName>
</protein>
<dbReference type="PIRSF" id="PIRSF034285">
    <property type="entry name" value="UCP034285"/>
    <property type="match status" value="1"/>
</dbReference>
<dbReference type="EMBL" id="CP011805">
    <property type="protein sequence ID" value="AKM07734.1"/>
    <property type="molecule type" value="Genomic_DNA"/>
</dbReference>
<keyword evidence="2" id="KW-1185">Reference proteome</keyword>
<evidence type="ECO:0000313" key="1">
    <source>
        <dbReference type="EMBL" id="AKM07734.1"/>
    </source>
</evidence>
<proteinExistence type="predicted"/>
<gene>
    <name evidence="1" type="ORF">AM2010_1667</name>
</gene>
<dbReference type="InterPro" id="IPR027417">
    <property type="entry name" value="P-loop_NTPase"/>
</dbReference>
<accession>A0A0G3XAV5</accession>